<dbReference type="InterPro" id="IPR016161">
    <property type="entry name" value="Ald_DH/histidinol_DH"/>
</dbReference>
<dbReference type="InterPro" id="IPR016162">
    <property type="entry name" value="Ald_DH_N"/>
</dbReference>
<name>A0A6N7YY46_9PSEU</name>
<dbReference type="InterPro" id="IPR016163">
    <property type="entry name" value="Ald_DH_C"/>
</dbReference>
<dbReference type="FunFam" id="3.40.605.10:FF:000007">
    <property type="entry name" value="NAD/NADP-dependent betaine aldehyde dehydrogenase"/>
    <property type="match status" value="1"/>
</dbReference>
<dbReference type="Gene3D" id="3.40.309.10">
    <property type="entry name" value="Aldehyde Dehydrogenase, Chain A, domain 2"/>
    <property type="match status" value="1"/>
</dbReference>
<evidence type="ECO:0000313" key="6">
    <source>
        <dbReference type="EMBL" id="MTD58017.1"/>
    </source>
</evidence>
<keyword evidence="2 4" id="KW-0560">Oxidoreductase</keyword>
<sequence length="483" mass="51008">MAGLRSFPTVEGIFVAGNWEPLHASDRIESISPIDGTVIGHIAAAKEIDVDRAVRMIEPTLAPWAALGAARRAQLLKDFAAAILARADDLIEAEIVDAGLTRRTAVNDIQASIASIDLFVSYAPTLTGSTFSSPAGTMAYTVREPYGIVARIVPFNHPLMFAVQSAAPVLLAGNAVIIKPAEQTSLSALILADISKDVFPPGVFNVITGFGHEAGAAIAAHPAIRRIGFTGSVPTGGRLLELGAKHIKNVTLELGGKNPLVVTEDVAPDAVAAAAVSGMNFTHAGQSCQSTTRLLLPTAIYDDVIDRIVDRVGRLVIGDPREDATDIGPLAYQAHYDRVRNYIAVGHDEGARLVAGGRRPAGFDQGYYLQPTVFADVAPDMRIANEEIFGPVLAIMPYSDTDEAITIANQTEYGLICRVLAGTLGQAMEIGGRIKAGTLYVNSTGRRIRGMPFGGTKASGLGKQSCLEEVLSYTEEKSVVVGL</sequence>
<proteinExistence type="inferred from homology"/>
<comment type="similarity">
    <text evidence="1 4">Belongs to the aldehyde dehydrogenase family.</text>
</comment>
<organism evidence="6 7">
    <name type="scientific">Amycolatopsis pithecellobii</name>
    <dbReference type="NCBI Taxonomy" id="664692"/>
    <lineage>
        <taxon>Bacteria</taxon>
        <taxon>Bacillati</taxon>
        <taxon>Actinomycetota</taxon>
        <taxon>Actinomycetes</taxon>
        <taxon>Pseudonocardiales</taxon>
        <taxon>Pseudonocardiaceae</taxon>
        <taxon>Amycolatopsis</taxon>
    </lineage>
</organism>
<feature type="active site" evidence="3">
    <location>
        <position position="253"/>
    </location>
</feature>
<evidence type="ECO:0000256" key="2">
    <source>
        <dbReference type="ARBA" id="ARBA00023002"/>
    </source>
</evidence>
<dbReference type="PANTHER" id="PTHR42804">
    <property type="entry name" value="ALDEHYDE DEHYDROGENASE"/>
    <property type="match status" value="1"/>
</dbReference>
<protein>
    <submittedName>
        <fullName evidence="6">Aldehyde dehydrogenase family protein</fullName>
    </submittedName>
</protein>
<dbReference type="GO" id="GO:0016620">
    <property type="term" value="F:oxidoreductase activity, acting on the aldehyde or oxo group of donors, NAD or NADP as acceptor"/>
    <property type="evidence" value="ECO:0007669"/>
    <property type="project" value="InterPro"/>
</dbReference>
<dbReference type="OrthoDB" id="6882680at2"/>
<dbReference type="Proteomes" id="UP000440096">
    <property type="component" value="Unassembled WGS sequence"/>
</dbReference>
<dbReference type="SUPFAM" id="SSF53720">
    <property type="entry name" value="ALDH-like"/>
    <property type="match status" value="1"/>
</dbReference>
<dbReference type="PANTHER" id="PTHR42804:SF1">
    <property type="entry name" value="ALDEHYDE DEHYDROGENASE-RELATED"/>
    <property type="match status" value="1"/>
</dbReference>
<dbReference type="EMBL" id="WMBA01000058">
    <property type="protein sequence ID" value="MTD58017.1"/>
    <property type="molecule type" value="Genomic_DNA"/>
</dbReference>
<dbReference type="Pfam" id="PF00171">
    <property type="entry name" value="Aldedh"/>
    <property type="match status" value="1"/>
</dbReference>
<evidence type="ECO:0000256" key="4">
    <source>
        <dbReference type="RuleBase" id="RU003345"/>
    </source>
</evidence>
<evidence type="ECO:0000256" key="1">
    <source>
        <dbReference type="ARBA" id="ARBA00009986"/>
    </source>
</evidence>
<comment type="caution">
    <text evidence="6">The sequence shown here is derived from an EMBL/GenBank/DDBJ whole genome shotgun (WGS) entry which is preliminary data.</text>
</comment>
<accession>A0A6N7YY46</accession>
<evidence type="ECO:0000313" key="7">
    <source>
        <dbReference type="Proteomes" id="UP000440096"/>
    </source>
</evidence>
<dbReference type="Gene3D" id="3.40.605.10">
    <property type="entry name" value="Aldehyde Dehydrogenase, Chain A, domain 1"/>
    <property type="match status" value="1"/>
</dbReference>
<dbReference type="AlphaFoldDB" id="A0A6N7YY46"/>
<gene>
    <name evidence="6" type="ORF">GKO32_29155</name>
</gene>
<feature type="domain" description="Aldehyde dehydrogenase" evidence="5">
    <location>
        <begin position="25"/>
        <end position="479"/>
    </location>
</feature>
<reference evidence="6 7" key="1">
    <citation type="submission" date="2019-11" db="EMBL/GenBank/DDBJ databases">
        <title>Draft genome of Amycolatopsis RM579.</title>
        <authorList>
            <person name="Duangmal K."/>
            <person name="Mingma R."/>
        </authorList>
    </citation>
    <scope>NUCLEOTIDE SEQUENCE [LARGE SCALE GENOMIC DNA]</scope>
    <source>
        <strain evidence="6 7">RM579</strain>
    </source>
</reference>
<evidence type="ECO:0000256" key="3">
    <source>
        <dbReference type="PROSITE-ProRule" id="PRU10007"/>
    </source>
</evidence>
<dbReference type="InterPro" id="IPR015590">
    <property type="entry name" value="Aldehyde_DH_dom"/>
</dbReference>
<dbReference type="PROSITE" id="PS00687">
    <property type="entry name" value="ALDEHYDE_DEHYDR_GLU"/>
    <property type="match status" value="1"/>
</dbReference>
<dbReference type="InterPro" id="IPR029510">
    <property type="entry name" value="Ald_DH_CS_GLU"/>
</dbReference>
<keyword evidence="7" id="KW-1185">Reference proteome</keyword>
<evidence type="ECO:0000259" key="5">
    <source>
        <dbReference type="Pfam" id="PF00171"/>
    </source>
</evidence>